<keyword evidence="2" id="KW-0436">Ligase</keyword>
<organism evidence="5 6">
    <name type="scientific">Exidia glandulosa HHB12029</name>
    <dbReference type="NCBI Taxonomy" id="1314781"/>
    <lineage>
        <taxon>Eukaryota</taxon>
        <taxon>Fungi</taxon>
        <taxon>Dikarya</taxon>
        <taxon>Basidiomycota</taxon>
        <taxon>Agaricomycotina</taxon>
        <taxon>Agaricomycetes</taxon>
        <taxon>Auriculariales</taxon>
        <taxon>Exidiaceae</taxon>
        <taxon>Exidia</taxon>
    </lineage>
</organism>
<feature type="domain" description="AMP-binding enzyme C-terminal" evidence="4">
    <location>
        <begin position="481"/>
        <end position="566"/>
    </location>
</feature>
<dbReference type="InterPro" id="IPR020845">
    <property type="entry name" value="AMP-binding_CS"/>
</dbReference>
<evidence type="ECO:0000259" key="4">
    <source>
        <dbReference type="Pfam" id="PF13193"/>
    </source>
</evidence>
<dbReference type="PROSITE" id="PS00455">
    <property type="entry name" value="AMP_BINDING"/>
    <property type="match status" value="1"/>
</dbReference>
<evidence type="ECO:0000259" key="3">
    <source>
        <dbReference type="Pfam" id="PF00501"/>
    </source>
</evidence>
<dbReference type="InterPro" id="IPR000873">
    <property type="entry name" value="AMP-dep_synth/lig_dom"/>
</dbReference>
<dbReference type="Gene3D" id="3.30.300.30">
    <property type="match status" value="1"/>
</dbReference>
<keyword evidence="6" id="KW-1185">Reference proteome</keyword>
<feature type="domain" description="AMP-dependent synthetase/ligase" evidence="3">
    <location>
        <begin position="87"/>
        <end position="429"/>
    </location>
</feature>
<proteinExistence type="inferred from homology"/>
<dbReference type="InterPro" id="IPR045851">
    <property type="entry name" value="AMP-bd_C_sf"/>
</dbReference>
<accession>A0A165DCX0</accession>
<dbReference type="Pfam" id="PF00501">
    <property type="entry name" value="AMP-binding"/>
    <property type="match status" value="1"/>
</dbReference>
<dbReference type="Pfam" id="PF13193">
    <property type="entry name" value="AMP-binding_C"/>
    <property type="match status" value="1"/>
</dbReference>
<reference evidence="5 6" key="1">
    <citation type="journal article" date="2016" name="Mol. Biol. Evol.">
        <title>Comparative Genomics of Early-Diverging Mushroom-Forming Fungi Provides Insights into the Origins of Lignocellulose Decay Capabilities.</title>
        <authorList>
            <person name="Nagy L.G."/>
            <person name="Riley R."/>
            <person name="Tritt A."/>
            <person name="Adam C."/>
            <person name="Daum C."/>
            <person name="Floudas D."/>
            <person name="Sun H."/>
            <person name="Yadav J.S."/>
            <person name="Pangilinan J."/>
            <person name="Larsson K.H."/>
            <person name="Matsuura K."/>
            <person name="Barry K."/>
            <person name="Labutti K."/>
            <person name="Kuo R."/>
            <person name="Ohm R.A."/>
            <person name="Bhattacharya S.S."/>
            <person name="Shirouzu T."/>
            <person name="Yoshinaga Y."/>
            <person name="Martin F.M."/>
            <person name="Grigoriev I.V."/>
            <person name="Hibbett D.S."/>
        </authorList>
    </citation>
    <scope>NUCLEOTIDE SEQUENCE [LARGE SCALE GENOMIC DNA]</scope>
    <source>
        <strain evidence="5 6">HHB12029</strain>
    </source>
</reference>
<dbReference type="Proteomes" id="UP000077266">
    <property type="component" value="Unassembled WGS sequence"/>
</dbReference>
<protein>
    <submittedName>
        <fullName evidence="5">Acetyl-CoA synthetase-like protein</fullName>
    </submittedName>
</protein>
<dbReference type="OrthoDB" id="1898221at2759"/>
<dbReference type="InParanoid" id="A0A165DCX0"/>
<dbReference type="STRING" id="1314781.A0A165DCX0"/>
<dbReference type="InterPro" id="IPR025110">
    <property type="entry name" value="AMP-bd_C"/>
</dbReference>
<comment type="similarity">
    <text evidence="1">Belongs to the ATP-dependent AMP-binding enzyme family.</text>
</comment>
<dbReference type="CDD" id="cd05911">
    <property type="entry name" value="Firefly_Luc_like"/>
    <property type="match status" value="1"/>
</dbReference>
<dbReference type="EMBL" id="KV426233">
    <property type="protein sequence ID" value="KZV84251.1"/>
    <property type="molecule type" value="Genomic_DNA"/>
</dbReference>
<evidence type="ECO:0000256" key="1">
    <source>
        <dbReference type="ARBA" id="ARBA00006432"/>
    </source>
</evidence>
<name>A0A165DCX0_EXIGL</name>
<evidence type="ECO:0000256" key="2">
    <source>
        <dbReference type="ARBA" id="ARBA00022598"/>
    </source>
</evidence>
<dbReference type="AlphaFoldDB" id="A0A165DCX0"/>
<dbReference type="SUPFAM" id="SSF56801">
    <property type="entry name" value="Acetyl-CoA synthetase-like"/>
    <property type="match status" value="1"/>
</dbReference>
<evidence type="ECO:0000313" key="5">
    <source>
        <dbReference type="EMBL" id="KZV84251.1"/>
    </source>
</evidence>
<dbReference type="Gene3D" id="3.40.50.12780">
    <property type="entry name" value="N-terminal domain of ligase-like"/>
    <property type="match status" value="1"/>
</dbReference>
<dbReference type="FunFam" id="3.30.300.30:FF:000007">
    <property type="entry name" value="4-coumarate--CoA ligase 2"/>
    <property type="match status" value="1"/>
</dbReference>
<gene>
    <name evidence="5" type="ORF">EXIGLDRAFT_842351</name>
</gene>
<dbReference type="PANTHER" id="PTHR24096:SF149">
    <property type="entry name" value="AMP-BINDING DOMAIN-CONTAINING PROTEIN-RELATED"/>
    <property type="match status" value="1"/>
</dbReference>
<dbReference type="GO" id="GO:0016405">
    <property type="term" value="F:CoA-ligase activity"/>
    <property type="evidence" value="ECO:0007669"/>
    <property type="project" value="TreeGrafter"/>
</dbReference>
<evidence type="ECO:0000313" key="6">
    <source>
        <dbReference type="Proteomes" id="UP000077266"/>
    </source>
</evidence>
<dbReference type="PANTHER" id="PTHR24096">
    <property type="entry name" value="LONG-CHAIN-FATTY-ACID--COA LIGASE"/>
    <property type="match status" value="1"/>
</dbReference>
<sequence length="596" mass="65300">MKLYQSTYPAVELPRCSIFSLVFPRLDRHREDSPLYIDAPSGYVVRRGDFRRLALSFAYGVTHFDPPATASHGLLGSLTAKKRGLPLRQGQVAMLFMPNSIAYPLVFYGLQAAGIRTTLANASYTPRELAHQLKDSAAEVVFVHPTMLPSLEQAWVQLGVDPDQARRRTVLVSWEPWNAASAPLSTWTTISTLLSLGSLQQEVTFEGNKVHETAMLCYSSGTTGLAKGVETSHFNVTSLVAIQKPMVTWDSSEVVLGVLPFYHIFAAVQLTIFYAVFNIPVVIQPVFTPDLFCANIARYRVTTSLVVPPILLALAKHPAPEAHDMTSFHRAICGAAPLSESLMTAVITRLESLGCKDVVISQGYGLTETSPTVFLVPDHLSRTIVGSCGLLAPNCQVRVVLDGPGEKDAPDGEPGELWIRGPNVMKGYLNNSKATRDVLTKDGFFKTGDIVVRHPQGHYYVVDRKKELIKYKGFQVAPADLEAVLISHPEIIDAAVIGVYSAEQETELPRAYVVHAKGLGHFKSSEERAKFEASIATWVTQKVAKHKQIRGGVVLIDSVPKSAAGKILRRELRDRVKDETGRDPITGAPVKTKAKL</sequence>
<dbReference type="InterPro" id="IPR042099">
    <property type="entry name" value="ANL_N_sf"/>
</dbReference>